<dbReference type="InterPro" id="IPR010994">
    <property type="entry name" value="RuvA_2-like"/>
</dbReference>
<dbReference type="EMBL" id="JAPVER010000020">
    <property type="protein sequence ID" value="MCZ3366317.1"/>
    <property type="molecule type" value="Genomic_DNA"/>
</dbReference>
<keyword evidence="3" id="KW-0255">Endonuclease</keyword>
<reference evidence="3" key="1">
    <citation type="submission" date="2022-12" db="EMBL/GenBank/DDBJ databases">
        <title>Reclassification of two methanogenic archaea species isolated from the Kolyma lowland permafrost.</title>
        <authorList>
            <person name="Trubitsyn V.E."/>
            <person name="Rivkina E.M."/>
            <person name="Shcherbakova V.A."/>
        </authorList>
    </citation>
    <scope>NUCLEOTIDE SEQUENCE</scope>
    <source>
        <strain evidence="2">M2</strain>
        <strain evidence="3">MK4</strain>
    </source>
</reference>
<dbReference type="Pfam" id="PF01844">
    <property type="entry name" value="HNH"/>
    <property type="match status" value="1"/>
</dbReference>
<dbReference type="GO" id="GO:0003676">
    <property type="term" value="F:nucleic acid binding"/>
    <property type="evidence" value="ECO:0007669"/>
    <property type="project" value="InterPro"/>
</dbReference>
<sequence>MDTCYLEDRHFELKTRKHKILDELWELTQNHLDEHMSRITKSREELDILMAVENTDEFKSLLKDLSCVKNSLNELYIQFLDDNFDTDLKKDKIIALKEMWGEEITTEEITRAVNCSKGYARQFYLLDGKVIQKDSRNGISAKTKRYVLKRDQNSCVACGSIENLEIHHIIPVMGSTIKDQDESPNLALLCKECHYLAHSGNYYRGLAYEDLEDFWEWTQNTEKTKIWLILKDIHGVGLKITENIYKYFPSIEELEKASIKNLTRVPLVNKGLAERIKLKMNNKFTS</sequence>
<dbReference type="Pfam" id="PF14520">
    <property type="entry name" value="HHH_5"/>
    <property type="match status" value="1"/>
</dbReference>
<proteinExistence type="predicted"/>
<keyword evidence="4" id="KW-1185">Reference proteome</keyword>
<feature type="domain" description="HNH nuclease" evidence="1">
    <location>
        <begin position="142"/>
        <end position="195"/>
    </location>
</feature>
<dbReference type="AlphaFoldDB" id="A0A9E5A1M7"/>
<dbReference type="Proteomes" id="UP001068021">
    <property type="component" value="Unassembled WGS sequence"/>
</dbReference>
<dbReference type="CDD" id="cd00085">
    <property type="entry name" value="HNHc"/>
    <property type="match status" value="1"/>
</dbReference>
<gene>
    <name evidence="3" type="ORF">O3H35_04205</name>
    <name evidence="2" type="ORF">O3H54_10540</name>
</gene>
<protein>
    <submittedName>
        <fullName evidence="3">HNH endonuclease</fullName>
    </submittedName>
</protein>
<dbReference type="InterPro" id="IPR003615">
    <property type="entry name" value="HNH_nuc"/>
</dbReference>
<dbReference type="Proteomes" id="UP001074446">
    <property type="component" value="Unassembled WGS sequence"/>
</dbReference>
<evidence type="ECO:0000313" key="2">
    <source>
        <dbReference type="EMBL" id="MCZ3366317.1"/>
    </source>
</evidence>
<dbReference type="InterPro" id="IPR002711">
    <property type="entry name" value="HNH"/>
</dbReference>
<accession>A0A9E5A1M7</accession>
<evidence type="ECO:0000313" key="4">
    <source>
        <dbReference type="Proteomes" id="UP001068021"/>
    </source>
</evidence>
<dbReference type="RefSeq" id="WP_052376089.1">
    <property type="nucleotide sequence ID" value="NZ_JAPVER010000020.1"/>
</dbReference>
<keyword evidence="3" id="KW-0378">Hydrolase</keyword>
<organism evidence="3">
    <name type="scientific">Methanobacterium veterum</name>
    <dbReference type="NCBI Taxonomy" id="408577"/>
    <lineage>
        <taxon>Archaea</taxon>
        <taxon>Methanobacteriati</taxon>
        <taxon>Methanobacteriota</taxon>
        <taxon>Methanomada group</taxon>
        <taxon>Methanobacteria</taxon>
        <taxon>Methanobacteriales</taxon>
        <taxon>Methanobacteriaceae</taxon>
        <taxon>Methanobacterium</taxon>
    </lineage>
</organism>
<dbReference type="Gene3D" id="1.10.150.20">
    <property type="entry name" value="5' to 3' exonuclease, C-terminal subdomain"/>
    <property type="match status" value="1"/>
</dbReference>
<evidence type="ECO:0000313" key="3">
    <source>
        <dbReference type="EMBL" id="MCZ3371825.1"/>
    </source>
</evidence>
<dbReference type="SUPFAM" id="SSF47781">
    <property type="entry name" value="RuvA domain 2-like"/>
    <property type="match status" value="1"/>
</dbReference>
<dbReference type="SMART" id="SM00507">
    <property type="entry name" value="HNHc"/>
    <property type="match status" value="1"/>
</dbReference>
<dbReference type="EMBL" id="JAPVES010000029">
    <property type="protein sequence ID" value="MCZ3371825.1"/>
    <property type="molecule type" value="Genomic_DNA"/>
</dbReference>
<dbReference type="GO" id="GO:0004519">
    <property type="term" value="F:endonuclease activity"/>
    <property type="evidence" value="ECO:0007669"/>
    <property type="project" value="UniProtKB-KW"/>
</dbReference>
<dbReference type="GO" id="GO:0008270">
    <property type="term" value="F:zinc ion binding"/>
    <property type="evidence" value="ECO:0007669"/>
    <property type="project" value="InterPro"/>
</dbReference>
<keyword evidence="3" id="KW-0540">Nuclease</keyword>
<evidence type="ECO:0000259" key="1">
    <source>
        <dbReference type="SMART" id="SM00507"/>
    </source>
</evidence>
<comment type="caution">
    <text evidence="3">The sequence shown here is derived from an EMBL/GenBank/DDBJ whole genome shotgun (WGS) entry which is preliminary data.</text>
</comment>
<dbReference type="Gene3D" id="1.10.30.50">
    <property type="match status" value="1"/>
</dbReference>
<name>A0A9E5A1M7_9EURY</name>